<reference evidence="2" key="1">
    <citation type="submission" date="2023-10" db="EMBL/GenBank/DDBJ databases">
        <authorList>
            <person name="Noh H."/>
        </authorList>
    </citation>
    <scope>NUCLEOTIDE SEQUENCE</scope>
    <source>
        <strain evidence="2">DUCC4014</strain>
    </source>
</reference>
<protein>
    <recommendedName>
        <fullName evidence="1">F-box domain-containing protein</fullName>
    </recommendedName>
</protein>
<dbReference type="Proteomes" id="UP000827549">
    <property type="component" value="Chromosome 3"/>
</dbReference>
<evidence type="ECO:0000259" key="1">
    <source>
        <dbReference type="Pfam" id="PF00646"/>
    </source>
</evidence>
<accession>A0AAF0Y4B3</accession>
<dbReference type="Pfam" id="PF00646">
    <property type="entry name" value="F-box"/>
    <property type="match status" value="1"/>
</dbReference>
<evidence type="ECO:0000313" key="2">
    <source>
        <dbReference type="EMBL" id="WOO80043.1"/>
    </source>
</evidence>
<evidence type="ECO:0000313" key="3">
    <source>
        <dbReference type="Proteomes" id="UP000827549"/>
    </source>
</evidence>
<organism evidence="2 3">
    <name type="scientific">Vanrija pseudolonga</name>
    <dbReference type="NCBI Taxonomy" id="143232"/>
    <lineage>
        <taxon>Eukaryota</taxon>
        <taxon>Fungi</taxon>
        <taxon>Dikarya</taxon>
        <taxon>Basidiomycota</taxon>
        <taxon>Agaricomycotina</taxon>
        <taxon>Tremellomycetes</taxon>
        <taxon>Trichosporonales</taxon>
        <taxon>Trichosporonaceae</taxon>
        <taxon>Vanrija</taxon>
    </lineage>
</organism>
<dbReference type="EMBL" id="CP086716">
    <property type="protein sequence ID" value="WOO80043.1"/>
    <property type="molecule type" value="Genomic_DNA"/>
</dbReference>
<name>A0AAF0Y4B3_9TREE</name>
<dbReference type="GeneID" id="87806798"/>
<dbReference type="RefSeq" id="XP_062626075.1">
    <property type="nucleotide sequence ID" value="XM_062770091.1"/>
</dbReference>
<gene>
    <name evidence="2" type="ORF">LOC62_03G003556</name>
</gene>
<keyword evidence="3" id="KW-1185">Reference proteome</keyword>
<dbReference type="AlphaFoldDB" id="A0AAF0Y4B3"/>
<feature type="domain" description="F-box" evidence="1">
    <location>
        <begin position="5"/>
        <end position="36"/>
    </location>
</feature>
<proteinExistence type="predicted"/>
<sequence length="316" mass="35673">MDAIFDQILSHCSYRTLLTFRLVSKAACDLIDDHLLRHVAARQNRQKNWCIGPPTSDKTLSASIAVLPQALHAVHVLDTAGIAVPRPFFTWFPHVHTIRRWSGTMGVATEYPPIIPMLVDYADISLARPTPIVLIPQGVRLHVLHVKFPHTNWETAETGVYVGGESAQGEMVLVVWPSGIPPSPPSAEQMKTTRLEVAVSYLSLAARQHAKGSRYTFVGLERVHPGLLGQNKTPTVVPQQLFDVIKHTIRMIYRIHIKDDRMVDNLMTRTRLLTHNQWAHEMGNVIGTEWEDDIVFNDWLRKSQEVGRGCQARRGR</sequence>
<dbReference type="InterPro" id="IPR001810">
    <property type="entry name" value="F-box_dom"/>
</dbReference>